<feature type="domain" description="GST C-terminal" evidence="5">
    <location>
        <begin position="108"/>
        <end position="233"/>
    </location>
</feature>
<dbReference type="InterPro" id="IPR010987">
    <property type="entry name" value="Glutathione-S-Trfase_C-like"/>
</dbReference>
<dbReference type="SUPFAM" id="SSF47616">
    <property type="entry name" value="GST C-terminal domain-like"/>
    <property type="match status" value="1"/>
</dbReference>
<dbReference type="VEuPathDB" id="VectorBase:AAEL017085"/>
<dbReference type="InterPro" id="IPR050983">
    <property type="entry name" value="GST_Omega/HSP26"/>
</dbReference>
<dbReference type="PANTHER" id="PTHR43968:SF6">
    <property type="entry name" value="GLUTATHIONE S-TRANSFERASE OMEGA"/>
    <property type="match status" value="1"/>
</dbReference>
<name>A0A0P6J0T5_AEDAE</name>
<evidence type="ECO:0000259" key="4">
    <source>
        <dbReference type="PROSITE" id="PS50404"/>
    </source>
</evidence>
<proteinExistence type="evidence at transcript level"/>
<dbReference type="SFLD" id="SFLDS00019">
    <property type="entry name" value="Glutathione_Transferase_(cytos"/>
    <property type="match status" value="1"/>
</dbReference>
<dbReference type="Gene3D" id="3.40.30.10">
    <property type="entry name" value="Glutaredoxin"/>
    <property type="match status" value="1"/>
</dbReference>
<dbReference type="PANTHER" id="PTHR43968">
    <property type="match status" value="1"/>
</dbReference>
<dbReference type="GO" id="GO:0004364">
    <property type="term" value="F:glutathione transferase activity"/>
    <property type="evidence" value="ECO:0007669"/>
    <property type="project" value="InterPro"/>
</dbReference>
<dbReference type="InterPro" id="IPR004045">
    <property type="entry name" value="Glutathione_S-Trfase_N"/>
</dbReference>
<dbReference type="GO" id="GO:0045174">
    <property type="term" value="F:glutathione dehydrogenase (ascorbate) activity"/>
    <property type="evidence" value="ECO:0007669"/>
    <property type="project" value="TreeGrafter"/>
</dbReference>
<feature type="region of interest" description="Disordered" evidence="3">
    <location>
        <begin position="235"/>
        <end position="257"/>
    </location>
</feature>
<evidence type="ECO:0000256" key="2">
    <source>
        <dbReference type="ARBA" id="ARBA00023002"/>
    </source>
</evidence>
<dbReference type="InterPro" id="IPR036249">
    <property type="entry name" value="Thioredoxin-like_sf"/>
</dbReference>
<dbReference type="InterPro" id="IPR036282">
    <property type="entry name" value="Glutathione-S-Trfase_C_sf"/>
</dbReference>
<evidence type="ECO:0000313" key="6">
    <source>
        <dbReference type="EMBL" id="JAN95583.1"/>
    </source>
</evidence>
<organism evidence="6">
    <name type="scientific">Aedes aegypti</name>
    <name type="common">Yellowfever mosquito</name>
    <name type="synonym">Culex aegypti</name>
    <dbReference type="NCBI Taxonomy" id="7159"/>
    <lineage>
        <taxon>Eukaryota</taxon>
        <taxon>Metazoa</taxon>
        <taxon>Ecdysozoa</taxon>
        <taxon>Arthropoda</taxon>
        <taxon>Hexapoda</taxon>
        <taxon>Insecta</taxon>
        <taxon>Pterygota</taxon>
        <taxon>Neoptera</taxon>
        <taxon>Endopterygota</taxon>
        <taxon>Diptera</taxon>
        <taxon>Nematocera</taxon>
        <taxon>Culicoidea</taxon>
        <taxon>Culicidae</taxon>
        <taxon>Culicinae</taxon>
        <taxon>Aedini</taxon>
        <taxon>Aedes</taxon>
        <taxon>Stegomyia</taxon>
    </lineage>
</organism>
<dbReference type="FunFam" id="1.20.1050.10:FF:000009">
    <property type="entry name" value="Glutathione S-transferase omega-1"/>
    <property type="match status" value="1"/>
</dbReference>
<evidence type="ECO:0000256" key="3">
    <source>
        <dbReference type="SAM" id="MobiDB-lite"/>
    </source>
</evidence>
<evidence type="ECO:0000259" key="5">
    <source>
        <dbReference type="PROSITE" id="PS50405"/>
    </source>
</evidence>
<reference evidence="6" key="1">
    <citation type="journal article" date="2016" name="PLoS ONE">
        <title>A Deep Insight into the Sialome of Male and Female Aedes aegypti Mosquitoes.</title>
        <authorList>
            <person name="Ribeiro J.M."/>
            <person name="Martin-Martin I."/>
            <person name="Arca B."/>
            <person name="Calvo E."/>
        </authorList>
    </citation>
    <scope>NUCLEOTIDE SEQUENCE</scope>
    <source>
        <strain evidence="6">Liverpool</strain>
        <tissue evidence="6">Salivary glands</tissue>
    </source>
</reference>
<keyword evidence="6" id="KW-0808">Transferase</keyword>
<dbReference type="PRINTS" id="PR01625">
    <property type="entry name" value="GSTRNSFRASEO"/>
</dbReference>
<dbReference type="InterPro" id="IPR040079">
    <property type="entry name" value="Glutathione_S-Trfase"/>
</dbReference>
<protein>
    <submittedName>
        <fullName evidence="6">Putative glutathione s-transferase</fullName>
    </submittedName>
</protein>
<dbReference type="FunFam" id="3.40.30.10:FF:000123">
    <property type="entry name" value="Glutathione transferase o1"/>
    <property type="match status" value="1"/>
</dbReference>
<dbReference type="PROSITE" id="PS50404">
    <property type="entry name" value="GST_NTER"/>
    <property type="match status" value="1"/>
</dbReference>
<accession>A0A0P6J0T5</accession>
<dbReference type="Pfam" id="PF13417">
    <property type="entry name" value="GST_N_3"/>
    <property type="match status" value="1"/>
</dbReference>
<dbReference type="PROSITE" id="PS50405">
    <property type="entry name" value="GST_CTER"/>
    <property type="match status" value="1"/>
</dbReference>
<comment type="similarity">
    <text evidence="1">Belongs to the GST superfamily. Omega family.</text>
</comment>
<dbReference type="GO" id="GO:0005737">
    <property type="term" value="C:cytoplasm"/>
    <property type="evidence" value="ECO:0007669"/>
    <property type="project" value="InterPro"/>
</dbReference>
<sequence>MSNGKHLAKGSTPPVLGNDGKLRLYSMRFCPYAQRVHLILDAKNIPYHTIYINLSEKPEWYFDKNPLGKVPALEVPGKENITLYESLVVADYIEEAYTDKQRKLYPSDPFKKAQDRILIERFNGAVISPYYRILFSSEGIPPGAITEFGTGLDIFETELKTRGTPYYGGDKPGMLDYMIWPWCERVDLLKFALGDKYELDKQRFGKLLQWRDLMEKDDAVQKSFLSTENHTKFLQSRKSGENNYDIPSNNAKKLRVG</sequence>
<evidence type="ECO:0000256" key="1">
    <source>
        <dbReference type="ARBA" id="ARBA00011067"/>
    </source>
</evidence>
<keyword evidence="2" id="KW-0560">Oxidoreductase</keyword>
<dbReference type="AlphaFoldDB" id="A0A0P6J0T5"/>
<dbReference type="Gene3D" id="1.20.1050.10">
    <property type="match status" value="1"/>
</dbReference>
<dbReference type="SUPFAM" id="SSF52833">
    <property type="entry name" value="Thioredoxin-like"/>
    <property type="match status" value="1"/>
</dbReference>
<feature type="compositionally biased region" description="Polar residues" evidence="3">
    <location>
        <begin position="235"/>
        <end position="251"/>
    </location>
</feature>
<dbReference type="CDD" id="cd03184">
    <property type="entry name" value="GST_C_Omega"/>
    <property type="match status" value="1"/>
</dbReference>
<dbReference type="GO" id="GO:0006749">
    <property type="term" value="P:glutathione metabolic process"/>
    <property type="evidence" value="ECO:0007669"/>
    <property type="project" value="TreeGrafter"/>
</dbReference>
<dbReference type="EMBL" id="GDUN01000336">
    <property type="protein sequence ID" value="JAN95583.1"/>
    <property type="molecule type" value="mRNA"/>
</dbReference>
<dbReference type="Pfam" id="PF13410">
    <property type="entry name" value="GST_C_2"/>
    <property type="match status" value="1"/>
</dbReference>
<dbReference type="InterPro" id="IPR005442">
    <property type="entry name" value="GST_omega"/>
</dbReference>
<dbReference type="SFLD" id="SFLDG00358">
    <property type="entry name" value="Main_(cytGST)"/>
    <property type="match status" value="1"/>
</dbReference>
<feature type="domain" description="GST N-terminal" evidence="4">
    <location>
        <begin position="20"/>
        <end position="101"/>
    </location>
</feature>